<proteinExistence type="predicted"/>
<dbReference type="AlphaFoldDB" id="A0A6J4MN68"/>
<feature type="signal peptide" evidence="1">
    <location>
        <begin position="1"/>
        <end position="26"/>
    </location>
</feature>
<evidence type="ECO:0000313" key="2">
    <source>
        <dbReference type="EMBL" id="CAA9359769.1"/>
    </source>
</evidence>
<reference evidence="2" key="1">
    <citation type="submission" date="2020-02" db="EMBL/GenBank/DDBJ databases">
        <authorList>
            <person name="Meier V. D."/>
        </authorList>
    </citation>
    <scope>NUCLEOTIDE SEQUENCE</scope>
    <source>
        <strain evidence="2">AVDCRST_MAG11</strain>
    </source>
</reference>
<sequence length="204" mass="20128">MAPRLALSAALAVSAVVSAPTAGAQAAPAASIPPAAVQVAAAVTPLPEGMRAGATVLGYAPGGARATLRRGTNGMICLADDPKAPNFHVACYHQGLEPFMARGRALRAGGTTGAAVDSVRFAEVASGKLAMPGGGGALYSLTGPAGSFDPATGAVTGARPLHVLYLPNATEASTGMSATPAKSGPWLMNPGTPKAHVMFVGEMK</sequence>
<gene>
    <name evidence="2" type="ORF">AVDCRST_MAG11-4046</name>
</gene>
<evidence type="ECO:0000256" key="1">
    <source>
        <dbReference type="SAM" id="SignalP"/>
    </source>
</evidence>
<protein>
    <submittedName>
        <fullName evidence="2">Uncharacterized protein</fullName>
    </submittedName>
</protein>
<name>A0A6J4MN68_9BACT</name>
<keyword evidence="1" id="KW-0732">Signal</keyword>
<organism evidence="2">
    <name type="scientific">uncultured Gemmatimonadaceae bacterium</name>
    <dbReference type="NCBI Taxonomy" id="246130"/>
    <lineage>
        <taxon>Bacteria</taxon>
        <taxon>Pseudomonadati</taxon>
        <taxon>Gemmatimonadota</taxon>
        <taxon>Gemmatimonadia</taxon>
        <taxon>Gemmatimonadales</taxon>
        <taxon>Gemmatimonadaceae</taxon>
        <taxon>environmental samples</taxon>
    </lineage>
</organism>
<accession>A0A6J4MN68</accession>
<dbReference type="EMBL" id="CADCTU010000862">
    <property type="protein sequence ID" value="CAA9359769.1"/>
    <property type="molecule type" value="Genomic_DNA"/>
</dbReference>
<feature type="chain" id="PRO_5026909837" evidence="1">
    <location>
        <begin position="27"/>
        <end position="204"/>
    </location>
</feature>